<dbReference type="SMART" id="SM00184">
    <property type="entry name" value="RING"/>
    <property type="match status" value="1"/>
</dbReference>
<protein>
    <recommendedName>
        <fullName evidence="11">RING-type domain-containing protein</fullName>
    </recommendedName>
</protein>
<keyword evidence="3" id="KW-0479">Metal-binding</keyword>
<comment type="caution">
    <text evidence="12">The sequence shown here is derived from an EMBL/GenBank/DDBJ whole genome shotgun (WGS) entry which is preliminary data.</text>
</comment>
<evidence type="ECO:0000256" key="2">
    <source>
        <dbReference type="ARBA" id="ARBA00022692"/>
    </source>
</evidence>
<keyword evidence="13" id="KW-1185">Reference proteome</keyword>
<keyword evidence="7 10" id="KW-0472">Membrane</keyword>
<sequence>MLAIINVDVDFMEDGELFELEESEYLITQNINNATFYLIVSTYDIPRYIFLEIQFSYPKDRDVNFLTAVGRNQITKLENTKIITTYADFNGFYLKKDYHNIVIPPNSFKSGDKFFLTNLIRNDRRSYQYNLKIKKIPYQPCPNNCSSGSGKCVNGICACNQNMIDLDCSKQAIALKFEEKIENVTILGTQYFYFEQTTQLEKIQFEFGLQFNQQEEEGNQVMLYYMFEDYKLGVPTQLYRNFTLQNTLMSTIPIIIDISSLNYNANLMRFDRLIFQLVSEKEVTCNFEIVSLSSDDSDNQVISIIIYVTISIASFIFIMIITMIIVKCKNRRQRNQQVIPEQEIKLSLEFLEQYMKLVKLKKSLNNQQCSICLSENQDQELRLTLCKHAFHCYCLYNWLNKSDGRFLCPNCRQVIDLEKMKRSGKQNPKIEKYQQNYSQSEINLNNSQDY</sequence>
<accession>A0A8S1SSV8</accession>
<dbReference type="GO" id="GO:0005680">
    <property type="term" value="C:anaphase-promoting complex"/>
    <property type="evidence" value="ECO:0007669"/>
    <property type="project" value="InterPro"/>
</dbReference>
<dbReference type="GO" id="GO:0016020">
    <property type="term" value="C:membrane"/>
    <property type="evidence" value="ECO:0007669"/>
    <property type="project" value="UniProtKB-SubCell"/>
</dbReference>
<dbReference type="Pfam" id="PF12861">
    <property type="entry name" value="zf-ANAPC11"/>
    <property type="match status" value="1"/>
</dbReference>
<evidence type="ECO:0000256" key="7">
    <source>
        <dbReference type="ARBA" id="ARBA00023136"/>
    </source>
</evidence>
<dbReference type="EMBL" id="CAJJDO010000010">
    <property type="protein sequence ID" value="CAD8141584.1"/>
    <property type="molecule type" value="Genomic_DNA"/>
</dbReference>
<evidence type="ECO:0000259" key="11">
    <source>
        <dbReference type="PROSITE" id="PS50089"/>
    </source>
</evidence>
<dbReference type="CDD" id="cd16448">
    <property type="entry name" value="RING-H2"/>
    <property type="match status" value="1"/>
</dbReference>
<evidence type="ECO:0000256" key="5">
    <source>
        <dbReference type="ARBA" id="ARBA00022833"/>
    </source>
</evidence>
<dbReference type="GO" id="GO:0097602">
    <property type="term" value="F:cullin family protein binding"/>
    <property type="evidence" value="ECO:0007669"/>
    <property type="project" value="InterPro"/>
</dbReference>
<proteinExistence type="predicted"/>
<evidence type="ECO:0000256" key="10">
    <source>
        <dbReference type="SAM" id="Phobius"/>
    </source>
</evidence>
<organism evidence="12 13">
    <name type="scientific">Paramecium pentaurelia</name>
    <dbReference type="NCBI Taxonomy" id="43138"/>
    <lineage>
        <taxon>Eukaryota</taxon>
        <taxon>Sar</taxon>
        <taxon>Alveolata</taxon>
        <taxon>Ciliophora</taxon>
        <taxon>Intramacronucleata</taxon>
        <taxon>Oligohymenophorea</taxon>
        <taxon>Peniculida</taxon>
        <taxon>Parameciidae</taxon>
        <taxon>Paramecium</taxon>
    </lineage>
</organism>
<dbReference type="AlphaFoldDB" id="A0A8S1SSV8"/>
<name>A0A8S1SSV8_9CILI</name>
<feature type="region of interest" description="Disordered" evidence="9">
    <location>
        <begin position="426"/>
        <end position="450"/>
    </location>
</feature>
<dbReference type="InterPro" id="IPR024991">
    <property type="entry name" value="RING-H2_APC11"/>
</dbReference>
<dbReference type="GO" id="GO:0061630">
    <property type="term" value="F:ubiquitin protein ligase activity"/>
    <property type="evidence" value="ECO:0007669"/>
    <property type="project" value="InterPro"/>
</dbReference>
<dbReference type="Proteomes" id="UP000689195">
    <property type="component" value="Unassembled WGS sequence"/>
</dbReference>
<evidence type="ECO:0000256" key="4">
    <source>
        <dbReference type="ARBA" id="ARBA00022771"/>
    </source>
</evidence>
<evidence type="ECO:0000256" key="6">
    <source>
        <dbReference type="ARBA" id="ARBA00022989"/>
    </source>
</evidence>
<evidence type="ECO:0000256" key="9">
    <source>
        <dbReference type="SAM" id="MobiDB-lite"/>
    </source>
</evidence>
<keyword evidence="6 10" id="KW-1133">Transmembrane helix</keyword>
<dbReference type="GO" id="GO:0008270">
    <property type="term" value="F:zinc ion binding"/>
    <property type="evidence" value="ECO:0007669"/>
    <property type="project" value="UniProtKB-KW"/>
</dbReference>
<evidence type="ECO:0000256" key="1">
    <source>
        <dbReference type="ARBA" id="ARBA00004370"/>
    </source>
</evidence>
<dbReference type="GO" id="GO:0031145">
    <property type="term" value="P:anaphase-promoting complex-dependent catabolic process"/>
    <property type="evidence" value="ECO:0007669"/>
    <property type="project" value="InterPro"/>
</dbReference>
<feature type="domain" description="RING-type" evidence="11">
    <location>
        <begin position="369"/>
        <end position="412"/>
    </location>
</feature>
<keyword evidence="4 8" id="KW-0863">Zinc-finger</keyword>
<keyword evidence="2 10" id="KW-0812">Transmembrane</keyword>
<dbReference type="OrthoDB" id="378752at2759"/>
<evidence type="ECO:0000256" key="3">
    <source>
        <dbReference type="ARBA" id="ARBA00022723"/>
    </source>
</evidence>
<keyword evidence="5" id="KW-0862">Zinc</keyword>
<dbReference type="PANTHER" id="PTHR46539">
    <property type="entry name" value="E3 UBIQUITIN-PROTEIN LIGASE ATL42"/>
    <property type="match status" value="1"/>
</dbReference>
<comment type="subcellular location">
    <subcellularLocation>
        <location evidence="1">Membrane</location>
    </subcellularLocation>
</comment>
<dbReference type="PROSITE" id="PS50089">
    <property type="entry name" value="ZF_RING_2"/>
    <property type="match status" value="1"/>
</dbReference>
<feature type="compositionally biased region" description="Polar residues" evidence="9">
    <location>
        <begin position="433"/>
        <end position="450"/>
    </location>
</feature>
<feature type="transmembrane region" description="Helical" evidence="10">
    <location>
        <begin position="304"/>
        <end position="326"/>
    </location>
</feature>
<reference evidence="12" key="1">
    <citation type="submission" date="2021-01" db="EMBL/GenBank/DDBJ databases">
        <authorList>
            <consortium name="Genoscope - CEA"/>
            <person name="William W."/>
        </authorList>
    </citation>
    <scope>NUCLEOTIDE SEQUENCE</scope>
</reference>
<dbReference type="PANTHER" id="PTHR46539:SF1">
    <property type="entry name" value="E3 UBIQUITIN-PROTEIN LIGASE ATL42"/>
    <property type="match status" value="1"/>
</dbReference>
<dbReference type="InterPro" id="IPR001841">
    <property type="entry name" value="Znf_RING"/>
</dbReference>
<evidence type="ECO:0000256" key="8">
    <source>
        <dbReference type="PROSITE-ProRule" id="PRU00175"/>
    </source>
</evidence>
<evidence type="ECO:0000313" key="13">
    <source>
        <dbReference type="Proteomes" id="UP000689195"/>
    </source>
</evidence>
<gene>
    <name evidence="12" type="ORF">PPENT_87.1.T0100204</name>
</gene>
<evidence type="ECO:0000313" key="12">
    <source>
        <dbReference type="EMBL" id="CAD8141584.1"/>
    </source>
</evidence>